<proteinExistence type="predicted"/>
<accession>A0ABY7Z2Z1</accession>
<evidence type="ECO:0000313" key="1">
    <source>
        <dbReference type="EMBL" id="WDR07570.1"/>
    </source>
</evidence>
<dbReference type="EMBL" id="CP118247">
    <property type="protein sequence ID" value="WDR07570.1"/>
    <property type="molecule type" value="Genomic_DNA"/>
</dbReference>
<sequence length="66" mass="7420">MGTVSTSSAENDACNIKGNVSTRGERIYHVPGQRYYNQTRISASHGERWFCSEAEARAAGWRRSRV</sequence>
<organism evidence="1 2">
    <name type="scientific">Devosia rhodophyticola</name>
    <dbReference type="NCBI Taxonomy" id="3026423"/>
    <lineage>
        <taxon>Bacteria</taxon>
        <taxon>Pseudomonadati</taxon>
        <taxon>Pseudomonadota</taxon>
        <taxon>Alphaproteobacteria</taxon>
        <taxon>Hyphomicrobiales</taxon>
        <taxon>Devosiaceae</taxon>
        <taxon>Devosia</taxon>
    </lineage>
</organism>
<name>A0ABY7Z2Z1_9HYPH</name>
<keyword evidence="2" id="KW-1185">Reference proteome</keyword>
<evidence type="ECO:0008006" key="3">
    <source>
        <dbReference type="Google" id="ProtNLM"/>
    </source>
</evidence>
<evidence type="ECO:0000313" key="2">
    <source>
        <dbReference type="Proteomes" id="UP001222118"/>
    </source>
</evidence>
<dbReference type="Proteomes" id="UP001222118">
    <property type="component" value="Chromosome"/>
</dbReference>
<gene>
    <name evidence="1" type="ORF">PSQ90_14990</name>
</gene>
<protein>
    <recommendedName>
        <fullName evidence="3">Nuclease</fullName>
    </recommendedName>
</protein>
<reference evidence="1 2" key="1">
    <citation type="submission" date="2023-02" db="EMBL/GenBank/DDBJ databases">
        <title>Devosia chondri sp. nov., isolated from the phycosphere of marine algae.</title>
        <authorList>
            <person name="Kim J.M."/>
            <person name="Lee J.K."/>
            <person name="Choi B.J."/>
            <person name="Bayburt H."/>
            <person name="Jeon C.O."/>
        </authorList>
    </citation>
    <scope>NUCLEOTIDE SEQUENCE [LARGE SCALE GENOMIC DNA]</scope>
    <source>
        <strain evidence="1 2">G2-5</strain>
    </source>
</reference>